<keyword evidence="7 12" id="KW-0472">Membrane</keyword>
<keyword evidence="16" id="KW-1185">Reference proteome</keyword>
<feature type="compositionally biased region" description="Polar residues" evidence="11">
    <location>
        <begin position="187"/>
        <end position="201"/>
    </location>
</feature>
<evidence type="ECO:0000256" key="2">
    <source>
        <dbReference type="ARBA" id="ARBA00008760"/>
    </source>
</evidence>
<dbReference type="InterPro" id="IPR027469">
    <property type="entry name" value="Cation_efflux_TMD_sf"/>
</dbReference>
<feature type="transmembrane region" description="Helical" evidence="12">
    <location>
        <begin position="103"/>
        <end position="122"/>
    </location>
</feature>
<evidence type="ECO:0000256" key="4">
    <source>
        <dbReference type="ARBA" id="ARBA00022692"/>
    </source>
</evidence>
<dbReference type="SUPFAM" id="SSF143800">
    <property type="entry name" value="L28p-like"/>
    <property type="match status" value="1"/>
</dbReference>
<sequence length="574" mass="64223">MRGRYWTEVGAIAALLLSGIVVSQICGSSIAVLDGFHTMFLLLNTVYTSLSHQWPSSGLHYSSIRAQPVGVFLSYLVLLTLNTIYLNESCTAVIEPAAAQRPLLLVAAGAVSLTLKMLLVVLHWPRSQSRRGEPPPEPHIEVNHRAEETAQAEQGAVLNNNTECKGSLDNPTLIIINTEALVEARTQHQTNGTRGQHSNGETPPKDETPPEIKGAPHSLSSCLLHICETLLTPILVLVYGLFTLSFNSKCHNSKLCPLLIYLDPMLSLLAAVLLISKSIPQVFRYGQILLLGTPCHLSVAEIGKKIADVQGVKTLHELHVWKLAEGFIVASVHVQCCTSLQNRCPDVVLEVTKVLQGVGVTCSTVQPEPLGVEYKLNPKTGQRERVQDVPIPVYYPPQSQDGLWSGEGWISGYRYANNDKMSNRLKKTWKPQLFKRELYSEILDHKFTITVTARTLNLIDAAFGFDFYILKTPKEDLNSKLGMDLKRAMLLRLARKDLYPQDSVKREKVYNKYKQFEIPEEEAEWVGLSLEEAVEKQRQLEHKEPEPLFKACVDKLVEELHIQKLLEPHLTEKN</sequence>
<dbReference type="Pfam" id="PF16916">
    <property type="entry name" value="ZT_dimer"/>
    <property type="match status" value="1"/>
</dbReference>
<reference evidence="15 16" key="1">
    <citation type="submission" date="2024-04" db="EMBL/GenBank/DDBJ databases">
        <authorList>
            <person name="Waldvogel A.-M."/>
            <person name="Schoenle A."/>
        </authorList>
    </citation>
    <scope>NUCLEOTIDE SEQUENCE [LARGE SCALE GENOMIC DNA]</scope>
</reference>
<keyword evidence="3" id="KW-0813">Transport</keyword>
<dbReference type="Gene3D" id="1.20.1510.10">
    <property type="entry name" value="Cation efflux protein transmembrane domain"/>
    <property type="match status" value="1"/>
</dbReference>
<evidence type="ECO:0000259" key="13">
    <source>
        <dbReference type="Pfam" id="PF01545"/>
    </source>
</evidence>
<dbReference type="InterPro" id="IPR027470">
    <property type="entry name" value="Cation_efflux_CTD"/>
</dbReference>
<dbReference type="Proteomes" id="UP001497482">
    <property type="component" value="Chromosome 10"/>
</dbReference>
<feature type="domain" description="Cation efflux protein cytoplasmic" evidence="14">
    <location>
        <begin position="298"/>
        <end position="355"/>
    </location>
</feature>
<evidence type="ECO:0000256" key="11">
    <source>
        <dbReference type="SAM" id="MobiDB-lite"/>
    </source>
</evidence>
<dbReference type="GO" id="GO:0008324">
    <property type="term" value="F:monoatomic cation transmembrane transporter activity"/>
    <property type="evidence" value="ECO:0007669"/>
    <property type="project" value="InterPro"/>
</dbReference>
<protein>
    <recommendedName>
        <fullName evidence="9">Large ribosomal subunit protein bL28m</fullName>
    </recommendedName>
    <alternativeName>
        <fullName evidence="10">39S ribosomal protein L28, mitochondrial</fullName>
    </alternativeName>
</protein>
<dbReference type="InterPro" id="IPR026569">
    <property type="entry name" value="Ribosomal_bL28"/>
</dbReference>
<name>A0AAV2IYX4_KNICA</name>
<evidence type="ECO:0000256" key="1">
    <source>
        <dbReference type="ARBA" id="ARBA00004141"/>
    </source>
</evidence>
<dbReference type="InterPro" id="IPR058533">
    <property type="entry name" value="Cation_efflux_TM"/>
</dbReference>
<keyword evidence="4 12" id="KW-0812">Transmembrane</keyword>
<evidence type="ECO:0000256" key="8">
    <source>
        <dbReference type="ARBA" id="ARBA00023274"/>
    </source>
</evidence>
<evidence type="ECO:0000256" key="10">
    <source>
        <dbReference type="ARBA" id="ARBA00035538"/>
    </source>
</evidence>
<dbReference type="Pfam" id="PF00830">
    <property type="entry name" value="Ribosomal_L28"/>
    <property type="match status" value="1"/>
</dbReference>
<dbReference type="EMBL" id="OZ035832">
    <property type="protein sequence ID" value="CAL1570526.1"/>
    <property type="molecule type" value="Genomic_DNA"/>
</dbReference>
<keyword evidence="5" id="KW-0689">Ribosomal protein</keyword>
<dbReference type="InterPro" id="IPR037147">
    <property type="entry name" value="Ribosomal_bL28_sf"/>
</dbReference>
<dbReference type="GO" id="GO:0005762">
    <property type="term" value="C:mitochondrial large ribosomal subunit"/>
    <property type="evidence" value="ECO:0007669"/>
    <property type="project" value="TreeGrafter"/>
</dbReference>
<evidence type="ECO:0000256" key="3">
    <source>
        <dbReference type="ARBA" id="ARBA00022448"/>
    </source>
</evidence>
<dbReference type="SUPFAM" id="SSF161111">
    <property type="entry name" value="Cation efflux protein transmembrane domain-like"/>
    <property type="match status" value="1"/>
</dbReference>
<evidence type="ECO:0000259" key="14">
    <source>
        <dbReference type="Pfam" id="PF16916"/>
    </source>
</evidence>
<comment type="subcellular location">
    <subcellularLocation>
        <location evidence="1">Membrane</location>
        <topology evidence="1">Multi-pass membrane protein</topology>
    </subcellularLocation>
</comment>
<keyword evidence="6 12" id="KW-1133">Transmembrane helix</keyword>
<evidence type="ECO:0000256" key="5">
    <source>
        <dbReference type="ARBA" id="ARBA00022980"/>
    </source>
</evidence>
<dbReference type="GO" id="GO:0016020">
    <property type="term" value="C:membrane"/>
    <property type="evidence" value="ECO:0007669"/>
    <property type="project" value="UniProtKB-SubCell"/>
</dbReference>
<gene>
    <name evidence="15" type="ORF">KC01_LOCUS2805</name>
</gene>
<keyword evidence="8" id="KW-0687">Ribonucleoprotein</keyword>
<evidence type="ECO:0000256" key="6">
    <source>
        <dbReference type="ARBA" id="ARBA00022989"/>
    </source>
</evidence>
<evidence type="ECO:0000313" key="15">
    <source>
        <dbReference type="EMBL" id="CAL1570526.1"/>
    </source>
</evidence>
<evidence type="ECO:0000256" key="12">
    <source>
        <dbReference type="SAM" id="Phobius"/>
    </source>
</evidence>
<evidence type="ECO:0000313" key="16">
    <source>
        <dbReference type="Proteomes" id="UP001497482"/>
    </source>
</evidence>
<evidence type="ECO:0000256" key="9">
    <source>
        <dbReference type="ARBA" id="ARBA00035269"/>
    </source>
</evidence>
<dbReference type="PANTHER" id="PTHR13528">
    <property type="entry name" value="39S RIBOSOMAL PROTEIN L28, MITOCHONDRIAL"/>
    <property type="match status" value="1"/>
</dbReference>
<dbReference type="Gene3D" id="2.30.170.40">
    <property type="entry name" value="Ribosomal protein L28/L24"/>
    <property type="match status" value="1"/>
</dbReference>
<evidence type="ECO:0000256" key="7">
    <source>
        <dbReference type="ARBA" id="ARBA00023136"/>
    </source>
</evidence>
<comment type="similarity">
    <text evidence="2">Belongs to the bacterial ribosomal protein bL28 family.</text>
</comment>
<organism evidence="15 16">
    <name type="scientific">Knipowitschia caucasica</name>
    <name type="common">Caucasian dwarf goby</name>
    <name type="synonym">Pomatoschistus caucasicus</name>
    <dbReference type="NCBI Taxonomy" id="637954"/>
    <lineage>
        <taxon>Eukaryota</taxon>
        <taxon>Metazoa</taxon>
        <taxon>Chordata</taxon>
        <taxon>Craniata</taxon>
        <taxon>Vertebrata</taxon>
        <taxon>Euteleostomi</taxon>
        <taxon>Actinopterygii</taxon>
        <taxon>Neopterygii</taxon>
        <taxon>Teleostei</taxon>
        <taxon>Neoteleostei</taxon>
        <taxon>Acanthomorphata</taxon>
        <taxon>Gobiaria</taxon>
        <taxon>Gobiiformes</taxon>
        <taxon>Gobioidei</taxon>
        <taxon>Gobiidae</taxon>
        <taxon>Gobiinae</taxon>
        <taxon>Knipowitschia</taxon>
    </lineage>
</organism>
<feature type="domain" description="Cation efflux protein transmembrane" evidence="13">
    <location>
        <begin position="11"/>
        <end position="283"/>
    </location>
</feature>
<dbReference type="AlphaFoldDB" id="A0AAV2IYX4"/>
<accession>A0AAV2IYX4</accession>
<dbReference type="Pfam" id="PF01545">
    <property type="entry name" value="Cation_efflux"/>
    <property type="match status" value="1"/>
</dbReference>
<dbReference type="PANTHER" id="PTHR13528:SF2">
    <property type="entry name" value="LARGE RIBOSOMAL SUBUNIT PROTEIN BL28M"/>
    <property type="match status" value="1"/>
</dbReference>
<feature type="transmembrane region" description="Helical" evidence="12">
    <location>
        <begin position="12"/>
        <end position="33"/>
    </location>
</feature>
<proteinExistence type="inferred from homology"/>
<dbReference type="GO" id="GO:0003735">
    <property type="term" value="F:structural constituent of ribosome"/>
    <property type="evidence" value="ECO:0007669"/>
    <property type="project" value="InterPro"/>
</dbReference>
<feature type="region of interest" description="Disordered" evidence="11">
    <location>
        <begin position="185"/>
        <end position="214"/>
    </location>
</feature>
<dbReference type="InterPro" id="IPR034704">
    <property type="entry name" value="Ribosomal_bL28/bL31-like_sf"/>
</dbReference>